<dbReference type="PANTHER" id="PTHR43248:SF29">
    <property type="entry name" value="TRIPEPTIDYL AMINOPEPTIDASE"/>
    <property type="match status" value="1"/>
</dbReference>
<reference evidence="7 8" key="1">
    <citation type="submission" date="2019-02" db="EMBL/GenBank/DDBJ databases">
        <title>Draft genome sequence of Amycolatopsis sp. 8-3EHSu isolated from roots of Suaeda maritima.</title>
        <authorList>
            <person name="Duangmal K."/>
            <person name="Chantavorakit T."/>
        </authorList>
    </citation>
    <scope>NUCLEOTIDE SEQUENCE [LARGE SCALE GENOMIC DNA]</scope>
    <source>
        <strain evidence="7 8">8-3EHSu</strain>
    </source>
</reference>
<keyword evidence="8" id="KW-1185">Reference proteome</keyword>
<evidence type="ECO:0000256" key="1">
    <source>
        <dbReference type="ARBA" id="ARBA00010088"/>
    </source>
</evidence>
<evidence type="ECO:0000259" key="5">
    <source>
        <dbReference type="Pfam" id="PF00561"/>
    </source>
</evidence>
<keyword evidence="2 4" id="KW-0732">Signal</keyword>
<protein>
    <submittedName>
        <fullName evidence="7">Alpha/beta fold hydrolase</fullName>
    </submittedName>
</protein>
<accession>A0A4Q7IZI4</accession>
<dbReference type="InterPro" id="IPR051601">
    <property type="entry name" value="Serine_prot/Carboxylest_S33"/>
</dbReference>
<feature type="domain" description="Peptidase S33 tripeptidyl aminopeptidase-like C-terminal" evidence="6">
    <location>
        <begin position="383"/>
        <end position="473"/>
    </location>
</feature>
<evidence type="ECO:0000259" key="6">
    <source>
        <dbReference type="Pfam" id="PF08386"/>
    </source>
</evidence>
<dbReference type="InterPro" id="IPR000073">
    <property type="entry name" value="AB_hydrolase_1"/>
</dbReference>
<proteinExistence type="inferred from homology"/>
<dbReference type="OrthoDB" id="4006962at2"/>
<evidence type="ECO:0000256" key="2">
    <source>
        <dbReference type="ARBA" id="ARBA00022729"/>
    </source>
</evidence>
<dbReference type="Pfam" id="PF00561">
    <property type="entry name" value="Abhydrolase_1"/>
    <property type="match status" value="1"/>
</dbReference>
<organism evidence="7 8">
    <name type="scientific">Amycolatopsis suaedae</name>
    <dbReference type="NCBI Taxonomy" id="2510978"/>
    <lineage>
        <taxon>Bacteria</taxon>
        <taxon>Bacillati</taxon>
        <taxon>Actinomycetota</taxon>
        <taxon>Actinomycetes</taxon>
        <taxon>Pseudonocardiales</taxon>
        <taxon>Pseudonocardiaceae</taxon>
        <taxon>Amycolatopsis</taxon>
    </lineage>
</organism>
<evidence type="ECO:0000313" key="7">
    <source>
        <dbReference type="EMBL" id="RZQ59516.1"/>
    </source>
</evidence>
<dbReference type="SUPFAM" id="SSF53474">
    <property type="entry name" value="alpha/beta-Hydrolases"/>
    <property type="match status" value="1"/>
</dbReference>
<comment type="similarity">
    <text evidence="1">Belongs to the peptidase S33 family.</text>
</comment>
<evidence type="ECO:0000256" key="4">
    <source>
        <dbReference type="SAM" id="SignalP"/>
    </source>
</evidence>
<feature type="chain" id="PRO_5021013130" evidence="4">
    <location>
        <begin position="26"/>
        <end position="478"/>
    </location>
</feature>
<dbReference type="AlphaFoldDB" id="A0A4Q7IZI4"/>
<keyword evidence="3 7" id="KW-0378">Hydrolase</keyword>
<dbReference type="InterPro" id="IPR013595">
    <property type="entry name" value="Pept_S33_TAP-like_C"/>
</dbReference>
<dbReference type="RefSeq" id="WP_130479614.1">
    <property type="nucleotide sequence ID" value="NZ_SFCC01000023.1"/>
</dbReference>
<sequence length="478" mass="51287">MVGKLVVAAMVAVLCVSGTPGAAFAETGRPAWHDCDRPVEGIQCAELPVPADWKRPRGARTTIGLAKLPARDPRHRAGSLVVNLGGPGPLIDNLPGVRERLAELTNWFDVIALDPRGMGDSAGITCPEAAPEWFAVWTSHDERTWNEFARANGEWAAGCERVAGPLAGNLDAWQVAHDLEAVRVALGEGGLNYYGNSYGTVYGQTYADLFPTRVHRMYLDSVADHTTRSAFRATAPMAGVMGEEFRRFGQWCVTDARCAVHPADGRDVWDRLLAEAARKPLPAPGAGPGATVGPDQLRFAAFNTVLRESRWPAFAEALGRARAGDATGLYVGTPPPSPDTMVSNVAWCADFPFTQDHDGMRRLDHRLRAVEPRIGWLMGRFQYARCAGMRGQGTFPPRPVGAVGLPPVLLVNGLHDASTTAAAGRVVAGQLPGSVWIGADAGHGVYLDGNRCVRDVVHRYLRTGERPVPGTVCPRDGA</sequence>
<dbReference type="EMBL" id="SFCC01000023">
    <property type="protein sequence ID" value="RZQ59516.1"/>
    <property type="molecule type" value="Genomic_DNA"/>
</dbReference>
<name>A0A4Q7IZI4_9PSEU</name>
<feature type="signal peptide" evidence="4">
    <location>
        <begin position="1"/>
        <end position="25"/>
    </location>
</feature>
<dbReference type="InterPro" id="IPR029058">
    <property type="entry name" value="AB_hydrolase_fold"/>
</dbReference>
<dbReference type="Gene3D" id="3.40.50.1820">
    <property type="entry name" value="alpha/beta hydrolase"/>
    <property type="match status" value="1"/>
</dbReference>
<gene>
    <name evidence="7" type="ORF">EWH70_33525</name>
</gene>
<comment type="caution">
    <text evidence="7">The sequence shown here is derived from an EMBL/GenBank/DDBJ whole genome shotgun (WGS) entry which is preliminary data.</text>
</comment>
<evidence type="ECO:0000256" key="3">
    <source>
        <dbReference type="ARBA" id="ARBA00022801"/>
    </source>
</evidence>
<dbReference type="Proteomes" id="UP000292003">
    <property type="component" value="Unassembled WGS sequence"/>
</dbReference>
<dbReference type="Pfam" id="PF08386">
    <property type="entry name" value="Abhydrolase_4"/>
    <property type="match status" value="1"/>
</dbReference>
<dbReference type="GO" id="GO:0016787">
    <property type="term" value="F:hydrolase activity"/>
    <property type="evidence" value="ECO:0007669"/>
    <property type="project" value="UniProtKB-KW"/>
</dbReference>
<feature type="domain" description="AB hydrolase-1" evidence="5">
    <location>
        <begin position="107"/>
        <end position="227"/>
    </location>
</feature>
<evidence type="ECO:0000313" key="8">
    <source>
        <dbReference type="Proteomes" id="UP000292003"/>
    </source>
</evidence>
<dbReference type="PANTHER" id="PTHR43248">
    <property type="entry name" value="2-SUCCINYL-6-HYDROXY-2,4-CYCLOHEXADIENE-1-CARBOXYLATE SYNTHASE"/>
    <property type="match status" value="1"/>
</dbReference>